<evidence type="ECO:0000313" key="2">
    <source>
        <dbReference type="Proteomes" id="UP001431783"/>
    </source>
</evidence>
<dbReference type="AlphaFoldDB" id="A0AAW1TLJ0"/>
<gene>
    <name evidence="1" type="ORF">WA026_003183</name>
</gene>
<sequence>MIDVQEFQVRGFPLLDTGHGTSSPRFRSNGFLIAKQQGKRNVVGLSGKAAASARTLRHTRYLSGISKQFPGGYSSSLEGTSTIFPGFYCPYGLMIAVQNADD</sequence>
<protein>
    <submittedName>
        <fullName evidence="1">Uncharacterized protein</fullName>
    </submittedName>
</protein>
<reference evidence="1 2" key="1">
    <citation type="submission" date="2023-03" db="EMBL/GenBank/DDBJ databases">
        <title>Genome insight into feeding habits of ladybird beetles.</title>
        <authorList>
            <person name="Li H.-S."/>
            <person name="Huang Y.-H."/>
            <person name="Pang H."/>
        </authorList>
    </citation>
    <scope>NUCLEOTIDE SEQUENCE [LARGE SCALE GENOMIC DNA]</scope>
    <source>
        <strain evidence="1">SYSU_2023b</strain>
        <tissue evidence="1">Whole body</tissue>
    </source>
</reference>
<accession>A0AAW1TLJ0</accession>
<comment type="caution">
    <text evidence="1">The sequence shown here is derived from an EMBL/GenBank/DDBJ whole genome shotgun (WGS) entry which is preliminary data.</text>
</comment>
<dbReference type="EMBL" id="JARQZJ010000001">
    <property type="protein sequence ID" value="KAK9869428.1"/>
    <property type="molecule type" value="Genomic_DNA"/>
</dbReference>
<dbReference type="Proteomes" id="UP001431783">
    <property type="component" value="Unassembled WGS sequence"/>
</dbReference>
<organism evidence="1 2">
    <name type="scientific">Henosepilachna vigintioctopunctata</name>
    <dbReference type="NCBI Taxonomy" id="420089"/>
    <lineage>
        <taxon>Eukaryota</taxon>
        <taxon>Metazoa</taxon>
        <taxon>Ecdysozoa</taxon>
        <taxon>Arthropoda</taxon>
        <taxon>Hexapoda</taxon>
        <taxon>Insecta</taxon>
        <taxon>Pterygota</taxon>
        <taxon>Neoptera</taxon>
        <taxon>Endopterygota</taxon>
        <taxon>Coleoptera</taxon>
        <taxon>Polyphaga</taxon>
        <taxon>Cucujiformia</taxon>
        <taxon>Coccinelloidea</taxon>
        <taxon>Coccinellidae</taxon>
        <taxon>Epilachninae</taxon>
        <taxon>Epilachnini</taxon>
        <taxon>Henosepilachna</taxon>
    </lineage>
</organism>
<keyword evidence="2" id="KW-1185">Reference proteome</keyword>
<proteinExistence type="predicted"/>
<evidence type="ECO:0000313" key="1">
    <source>
        <dbReference type="EMBL" id="KAK9869428.1"/>
    </source>
</evidence>
<name>A0AAW1TLJ0_9CUCU</name>